<dbReference type="RefSeq" id="WP_179980179.1">
    <property type="nucleotide sequence ID" value="NZ_LT608333.1"/>
</dbReference>
<feature type="signal peptide" evidence="4">
    <location>
        <begin position="1"/>
        <end position="23"/>
    </location>
</feature>
<comment type="similarity">
    <text evidence="2">Belongs to the bacterial solute-binding protein SsuA/TauA family.</text>
</comment>
<dbReference type="AlphaFoldDB" id="A0A212L4B9"/>
<reference evidence="5" key="1">
    <citation type="submission" date="2016-08" db="EMBL/GenBank/DDBJ databases">
        <authorList>
            <person name="Seilhamer J.J."/>
        </authorList>
    </citation>
    <scope>NUCLEOTIDE SEQUENCE</scope>
    <source>
        <strain evidence="5">86-1</strain>
    </source>
</reference>
<evidence type="ECO:0000256" key="2">
    <source>
        <dbReference type="ARBA" id="ARBA00010742"/>
    </source>
</evidence>
<accession>A0A212L4B9</accession>
<evidence type="ECO:0000256" key="1">
    <source>
        <dbReference type="ARBA" id="ARBA00004418"/>
    </source>
</evidence>
<dbReference type="SUPFAM" id="SSF53850">
    <property type="entry name" value="Periplasmic binding protein-like II"/>
    <property type="match status" value="1"/>
</dbReference>
<name>A0A212L4B9_9BACT</name>
<dbReference type="PANTHER" id="PTHR30024">
    <property type="entry name" value="ALIPHATIC SULFONATES-BINDING PROTEIN-RELATED"/>
    <property type="match status" value="1"/>
</dbReference>
<protein>
    <submittedName>
        <fullName evidence="5">ABC-type nitrate/sulfonate/bicarbonate transport systems, periplasmic components</fullName>
    </submittedName>
</protein>
<keyword evidence="3 4" id="KW-0732">Signal</keyword>
<proteinExistence type="inferred from homology"/>
<dbReference type="PANTHER" id="PTHR30024:SF47">
    <property type="entry name" value="TAURINE-BINDING PERIPLASMIC PROTEIN"/>
    <property type="match status" value="1"/>
</dbReference>
<gene>
    <name evidence="5" type="ORF">KL86DES1_20578</name>
</gene>
<dbReference type="Pfam" id="PF13379">
    <property type="entry name" value="NMT1_2"/>
    <property type="match status" value="1"/>
</dbReference>
<dbReference type="EMBL" id="FMJC01000002">
    <property type="protein sequence ID" value="SCM72390.1"/>
    <property type="molecule type" value="Genomic_DNA"/>
</dbReference>
<feature type="chain" id="PRO_5013166008" evidence="4">
    <location>
        <begin position="24"/>
        <end position="364"/>
    </location>
</feature>
<organism evidence="5">
    <name type="scientific">uncultured Desulfovibrio sp</name>
    <dbReference type="NCBI Taxonomy" id="167968"/>
    <lineage>
        <taxon>Bacteria</taxon>
        <taxon>Pseudomonadati</taxon>
        <taxon>Thermodesulfobacteriota</taxon>
        <taxon>Desulfovibrionia</taxon>
        <taxon>Desulfovibrionales</taxon>
        <taxon>Desulfovibrionaceae</taxon>
        <taxon>Desulfovibrio</taxon>
        <taxon>environmental samples</taxon>
    </lineage>
</organism>
<dbReference type="Gene3D" id="3.40.190.10">
    <property type="entry name" value="Periplasmic binding protein-like II"/>
    <property type="match status" value="2"/>
</dbReference>
<evidence type="ECO:0000313" key="5">
    <source>
        <dbReference type="EMBL" id="SCM72390.1"/>
    </source>
</evidence>
<sequence length="364" mass="39146">MRILFSKILAIAFVLALTVAAQAADLPRLKVGYIFTTNHTPLMAAMGMGEKLTVDGMWMQPLVPKEKYQLMKNGKAVAVLDIVVIKSGSETATLFAQKQLDIGLASITAIMAGIDKNIPIKIVSPLVLASGGVVVSNDVPAKTWPEFIAYIKASSKPVNIGYHSPSSSPIIILESALKSEGISYTSNPLDQKAQVVLVDLKGMSNLIPALSSKQVDAVVGPEPFPQTAVGKGAGCDISMLRNLPPEKKWTDYPCCVIAAREETIAEHPDLVRDFVRLMAGAGQWCNEDTQRAGILGAGWIGLPEEIGKNSNLRFLQSFTEGWKDGADGYLSELNKAGYFKGALKDKTFKQAEGILVDPQFLNGK</sequence>
<evidence type="ECO:0000256" key="4">
    <source>
        <dbReference type="SAM" id="SignalP"/>
    </source>
</evidence>
<comment type="subcellular location">
    <subcellularLocation>
        <location evidence="1">Periplasm</location>
    </subcellularLocation>
</comment>
<dbReference type="GO" id="GO:0042597">
    <property type="term" value="C:periplasmic space"/>
    <property type="evidence" value="ECO:0007669"/>
    <property type="project" value="UniProtKB-SubCell"/>
</dbReference>
<evidence type="ECO:0000256" key="3">
    <source>
        <dbReference type="ARBA" id="ARBA00022729"/>
    </source>
</evidence>